<reference evidence="1" key="2">
    <citation type="journal article" date="2015" name="Data Brief">
        <title>Shoot transcriptome of the giant reed, Arundo donax.</title>
        <authorList>
            <person name="Barrero R.A."/>
            <person name="Guerrero F.D."/>
            <person name="Moolhuijzen P."/>
            <person name="Goolsby J.A."/>
            <person name="Tidwell J."/>
            <person name="Bellgard S.E."/>
            <person name="Bellgard M.I."/>
        </authorList>
    </citation>
    <scope>NUCLEOTIDE SEQUENCE</scope>
    <source>
        <tissue evidence="1">Shoot tissue taken approximately 20 cm above the soil surface</tissue>
    </source>
</reference>
<proteinExistence type="predicted"/>
<evidence type="ECO:0000313" key="1">
    <source>
        <dbReference type="EMBL" id="JAD90032.1"/>
    </source>
</evidence>
<organism evidence="1">
    <name type="scientific">Arundo donax</name>
    <name type="common">Giant reed</name>
    <name type="synonym">Donax arundinaceus</name>
    <dbReference type="NCBI Taxonomy" id="35708"/>
    <lineage>
        <taxon>Eukaryota</taxon>
        <taxon>Viridiplantae</taxon>
        <taxon>Streptophyta</taxon>
        <taxon>Embryophyta</taxon>
        <taxon>Tracheophyta</taxon>
        <taxon>Spermatophyta</taxon>
        <taxon>Magnoliopsida</taxon>
        <taxon>Liliopsida</taxon>
        <taxon>Poales</taxon>
        <taxon>Poaceae</taxon>
        <taxon>PACMAD clade</taxon>
        <taxon>Arundinoideae</taxon>
        <taxon>Arundineae</taxon>
        <taxon>Arundo</taxon>
    </lineage>
</organism>
<protein>
    <submittedName>
        <fullName evidence="1">Uncharacterized protein</fullName>
    </submittedName>
</protein>
<sequence>MYKRSSPCNFSSHSTSITEGTCPANFRHSDCNSWISDSNSWISDSIAHKRNTQRMFWPSKGFINQTSSPYNFQSGARFIHTRRHPCNFWHIACNPWHSGSFILKRNSLWNFWISSHFISCGHTLQNF</sequence>
<name>A0A0A9E221_ARUDO</name>
<reference evidence="1" key="1">
    <citation type="submission" date="2014-09" db="EMBL/GenBank/DDBJ databases">
        <authorList>
            <person name="Magalhaes I.L.F."/>
            <person name="Oliveira U."/>
            <person name="Santos F.R."/>
            <person name="Vidigal T.H.D.A."/>
            <person name="Brescovit A.D."/>
            <person name="Santos A.J."/>
        </authorList>
    </citation>
    <scope>NUCLEOTIDE SEQUENCE</scope>
    <source>
        <tissue evidence="1">Shoot tissue taken approximately 20 cm above the soil surface</tissue>
    </source>
</reference>
<dbReference type="EMBL" id="GBRH01207863">
    <property type="protein sequence ID" value="JAD90032.1"/>
    <property type="molecule type" value="Transcribed_RNA"/>
</dbReference>
<accession>A0A0A9E221</accession>
<dbReference type="AlphaFoldDB" id="A0A0A9E221"/>